<dbReference type="InterPro" id="IPR006595">
    <property type="entry name" value="CTLH_C"/>
</dbReference>
<organism evidence="3 4">
    <name type="scientific">Ascoidea rubescens DSM 1968</name>
    <dbReference type="NCBI Taxonomy" id="1344418"/>
    <lineage>
        <taxon>Eukaryota</taxon>
        <taxon>Fungi</taxon>
        <taxon>Dikarya</taxon>
        <taxon>Ascomycota</taxon>
        <taxon>Saccharomycotina</taxon>
        <taxon>Saccharomycetes</taxon>
        <taxon>Ascoideaceae</taxon>
        <taxon>Ascoidea</taxon>
    </lineage>
</organism>
<dbReference type="OrthoDB" id="1933455at2759"/>
<comment type="similarity">
    <text evidence="1">Belongs to the FYV10 family.</text>
</comment>
<dbReference type="GO" id="GO:0005737">
    <property type="term" value="C:cytoplasm"/>
    <property type="evidence" value="ECO:0007669"/>
    <property type="project" value="TreeGrafter"/>
</dbReference>
<sequence length="474" mass="55712">LRVIMSDPLVDFLIQLNQDKFKIPLELCKKNFKDIQRIQEKEISTIDKTQLEYNKKKKKTKKGSHLQLQINNVDNLIRNLENFEKKLSNKLVFQNDYMSRIEARIQSFNELKQIKTNEPISKNLITGDSKDYHYNFNKDSNPKKNEHKPENENSVNAALLFIREKNLFDQIDYDPIIKVNLISNDILVKRNLKNLHIWVKENNNFLKKINSNLKFQLYFQFYIEIIKSIATNSDETSSLGNDVYRRAVSFLNAELIPINNENFNKFFNEIKLAGSLMIIPPQLIKNFIMFEKNQEISSITADINHNYYSSSHYLNFEKNFNSNIQSDDINSSNLLSNLTKFYKLVSYKRYNYLNELFINNYNQLYGLSDDNNLLIYLSLGLSVLKTRSCISNSELKNYHPHSNPYLNSLQSKCKNCPICSSYQVIKLAKNLPYAHNIKSNLDFFYKDPINLPNGNIFDQPKLFKFNNILVDKFL</sequence>
<dbReference type="Pfam" id="PF10607">
    <property type="entry name" value="CTLH"/>
    <property type="match status" value="1"/>
</dbReference>
<dbReference type="GeneID" id="30963321"/>
<dbReference type="FunCoup" id="A0A1D2VA24">
    <property type="interactions" value="914"/>
</dbReference>
<evidence type="ECO:0000313" key="4">
    <source>
        <dbReference type="Proteomes" id="UP000095038"/>
    </source>
</evidence>
<dbReference type="PROSITE" id="PS50897">
    <property type="entry name" value="CTLH"/>
    <property type="match status" value="1"/>
</dbReference>
<dbReference type="PANTHER" id="PTHR12170">
    <property type="entry name" value="MACROPHAGE ERYTHROBLAST ATTACHER-RELATED"/>
    <property type="match status" value="1"/>
</dbReference>
<feature type="non-terminal residue" evidence="3">
    <location>
        <position position="474"/>
    </location>
</feature>
<proteinExistence type="inferred from homology"/>
<dbReference type="GO" id="GO:0034657">
    <property type="term" value="C:GID complex"/>
    <property type="evidence" value="ECO:0007669"/>
    <property type="project" value="TreeGrafter"/>
</dbReference>
<protein>
    <recommendedName>
        <fullName evidence="2">CTLH domain-containing protein</fullName>
    </recommendedName>
</protein>
<name>A0A1D2VA24_9ASCO</name>
<dbReference type="RefSeq" id="XP_020044756.1">
    <property type="nucleotide sequence ID" value="XM_020189685.1"/>
</dbReference>
<dbReference type="InterPro" id="IPR045098">
    <property type="entry name" value="Fyv10_fam"/>
</dbReference>
<evidence type="ECO:0000259" key="2">
    <source>
        <dbReference type="PROSITE" id="PS50897"/>
    </source>
</evidence>
<evidence type="ECO:0000313" key="3">
    <source>
        <dbReference type="EMBL" id="ODV58449.1"/>
    </source>
</evidence>
<accession>A0A1D2VA24</accession>
<evidence type="ECO:0000256" key="1">
    <source>
        <dbReference type="ARBA" id="ARBA00010615"/>
    </source>
</evidence>
<keyword evidence="4" id="KW-1185">Reference proteome</keyword>
<dbReference type="GO" id="GO:0043161">
    <property type="term" value="P:proteasome-mediated ubiquitin-dependent protein catabolic process"/>
    <property type="evidence" value="ECO:0007669"/>
    <property type="project" value="InterPro"/>
</dbReference>
<gene>
    <name evidence="3" type="ORF">ASCRUDRAFT_21344</name>
</gene>
<feature type="domain" description="CTLH" evidence="2">
    <location>
        <begin position="198"/>
        <end position="233"/>
    </location>
</feature>
<reference evidence="4" key="1">
    <citation type="submission" date="2016-05" db="EMBL/GenBank/DDBJ databases">
        <title>Comparative genomics of biotechnologically important yeasts.</title>
        <authorList>
            <consortium name="DOE Joint Genome Institute"/>
            <person name="Riley R."/>
            <person name="Haridas S."/>
            <person name="Wolfe K.H."/>
            <person name="Lopes M.R."/>
            <person name="Hittinger C.T."/>
            <person name="Goker M."/>
            <person name="Salamov A."/>
            <person name="Wisecaver J."/>
            <person name="Long T.M."/>
            <person name="Aerts A.L."/>
            <person name="Barry K."/>
            <person name="Choi C."/>
            <person name="Clum A."/>
            <person name="Coughlan A.Y."/>
            <person name="Deshpande S."/>
            <person name="Douglass A.P."/>
            <person name="Hanson S.J."/>
            <person name="Klenk H.-P."/>
            <person name="Labutti K."/>
            <person name="Lapidus A."/>
            <person name="Lindquist E."/>
            <person name="Lipzen A."/>
            <person name="Meier-Kolthoff J.P."/>
            <person name="Ohm R.A."/>
            <person name="Otillar R.P."/>
            <person name="Pangilinan J."/>
            <person name="Peng Y."/>
            <person name="Rokas A."/>
            <person name="Rosa C.A."/>
            <person name="Scheuner C."/>
            <person name="Sibirny A.A."/>
            <person name="Slot J.C."/>
            <person name="Stielow J.B."/>
            <person name="Sun H."/>
            <person name="Kurtzman C.P."/>
            <person name="Blackwell M."/>
            <person name="Grigoriev I.V."/>
            <person name="Jeffries T.W."/>
        </authorList>
    </citation>
    <scope>NUCLEOTIDE SEQUENCE [LARGE SCALE GENOMIC DNA]</scope>
    <source>
        <strain evidence="4">DSM 1968</strain>
    </source>
</reference>
<dbReference type="PANTHER" id="PTHR12170:SF2">
    <property type="entry name" value="E3 UBIQUITIN-PROTEIN TRANSFERASE MAEA"/>
    <property type="match status" value="1"/>
</dbReference>
<dbReference type="InParanoid" id="A0A1D2VA24"/>
<dbReference type="InterPro" id="IPR024964">
    <property type="entry name" value="CTLH/CRA"/>
</dbReference>
<dbReference type="GO" id="GO:0005634">
    <property type="term" value="C:nucleus"/>
    <property type="evidence" value="ECO:0007669"/>
    <property type="project" value="TreeGrafter"/>
</dbReference>
<dbReference type="GO" id="GO:0004842">
    <property type="term" value="F:ubiquitin-protein transferase activity"/>
    <property type="evidence" value="ECO:0007669"/>
    <property type="project" value="InterPro"/>
</dbReference>
<dbReference type="STRING" id="1344418.A0A1D2VA24"/>
<feature type="non-terminal residue" evidence="3">
    <location>
        <position position="1"/>
    </location>
</feature>
<dbReference type="AlphaFoldDB" id="A0A1D2VA24"/>
<dbReference type="Proteomes" id="UP000095038">
    <property type="component" value="Unassembled WGS sequence"/>
</dbReference>
<dbReference type="EMBL" id="KV454492">
    <property type="protein sequence ID" value="ODV58449.1"/>
    <property type="molecule type" value="Genomic_DNA"/>
</dbReference>